<reference evidence="1" key="1">
    <citation type="journal article" date="2023" name="Insect Mol. Biol.">
        <title>Genome sequencing provides insights into the evolution of gene families encoding plant cell wall-degrading enzymes in longhorned beetles.</title>
        <authorList>
            <person name="Shin N.R."/>
            <person name="Okamura Y."/>
            <person name="Kirsch R."/>
            <person name="Pauchet Y."/>
        </authorList>
    </citation>
    <scope>NUCLEOTIDE SEQUENCE</scope>
    <source>
        <strain evidence="1">AMC_N1</strain>
    </source>
</reference>
<dbReference type="Proteomes" id="UP001162162">
    <property type="component" value="Unassembled WGS sequence"/>
</dbReference>
<accession>A0AAV8YMR7</accession>
<proteinExistence type="predicted"/>
<keyword evidence="2" id="KW-1185">Reference proteome</keyword>
<evidence type="ECO:0000313" key="2">
    <source>
        <dbReference type="Proteomes" id="UP001162162"/>
    </source>
</evidence>
<organism evidence="1 2">
    <name type="scientific">Aromia moschata</name>
    <dbReference type="NCBI Taxonomy" id="1265417"/>
    <lineage>
        <taxon>Eukaryota</taxon>
        <taxon>Metazoa</taxon>
        <taxon>Ecdysozoa</taxon>
        <taxon>Arthropoda</taxon>
        <taxon>Hexapoda</taxon>
        <taxon>Insecta</taxon>
        <taxon>Pterygota</taxon>
        <taxon>Neoptera</taxon>
        <taxon>Endopterygota</taxon>
        <taxon>Coleoptera</taxon>
        <taxon>Polyphaga</taxon>
        <taxon>Cucujiformia</taxon>
        <taxon>Chrysomeloidea</taxon>
        <taxon>Cerambycidae</taxon>
        <taxon>Cerambycinae</taxon>
        <taxon>Callichromatini</taxon>
        <taxon>Aromia</taxon>
    </lineage>
</organism>
<name>A0AAV8YMR7_9CUCU</name>
<sequence>MKEIYDINANDGRYQPGNQVWLYNPQRRRGLSPKLQTSLEGPYEVVIPINDVVYLIPEITKRVVHFNRLAPFAGSNDKQVRHVSPPDSELSFEEFMLLHSNGQKARYGVTREEPRELFQVTSVLPTV</sequence>
<dbReference type="EMBL" id="JAPWTK010000064">
    <property type="protein sequence ID" value="KAJ8952790.1"/>
    <property type="molecule type" value="Genomic_DNA"/>
</dbReference>
<comment type="caution">
    <text evidence="1">The sequence shown here is derived from an EMBL/GenBank/DDBJ whole genome shotgun (WGS) entry which is preliminary data.</text>
</comment>
<dbReference type="AlphaFoldDB" id="A0AAV8YMR7"/>
<gene>
    <name evidence="1" type="ORF">NQ318_008107</name>
</gene>
<protein>
    <submittedName>
        <fullName evidence="1">Uncharacterized protein</fullName>
    </submittedName>
</protein>
<evidence type="ECO:0000313" key="1">
    <source>
        <dbReference type="EMBL" id="KAJ8952790.1"/>
    </source>
</evidence>